<proteinExistence type="predicted"/>
<evidence type="ECO:0000313" key="2">
    <source>
        <dbReference type="Proteomes" id="UP001055879"/>
    </source>
</evidence>
<comment type="caution">
    <text evidence="1">The sequence shown here is derived from an EMBL/GenBank/DDBJ whole genome shotgun (WGS) entry which is preliminary data.</text>
</comment>
<sequence length="947" mass="108773">MAVEAVVSVVLQKLTEMLKGQSLTQNKFIIYEVQEIMKSLNSMRDLMISTKEINPQAGEYLNVVYNVEDTIEKFTVIVVRQRKVFGFLTNHIFFFNNLNSCQKIHQKIKKITTQLMQLKAHKPYEKIHIEEIPTEEEKDEETAVANHKSIKGCSSTSETQETNTGSYMEELTFSYSCNEEEMQIVGIKDRFQKTSSFSYKEEELGIFGLKEDVEILVKHLTTNSEHFVSIVGQGGIGKTTLARTIYKNRNIKCHFQFRAWVSVLEEYTTKEIVLSLLKAMDNITDKATNVDDEKAMKLKLSDYLKNKRYLIILDGASACNIWKDIKETFPDVKNGSKVVFTSTQTMKTTQVDIVSHKMMPLSEDDTLKMFKKKVGKEESGHLISETSKKAILQSCNGLPLNIVLLAGLFSMKDPNSWSRVFSCMKNSINILSLCYNDLTDHLKVCLLYSVLFPKEFDIPVRRLLRLWLAEGFVKQNSTNVIPEDIAQTYFEELVNRNMIQISKLRSDNSPRRCRVLGVLHDYLLPKAQETNLFYTYRNLISYEEVGSLNVRRMVEYESPKSETRNQFGIEMSKKTQLKNSSFNPSHLRSYMSFNHQKTDYRQAKRIGSFLGNIINDGIGLLRVLDLEGVYKPILPENLGNLCNLRYLGLRSTYLDSLPPSVGDLTHLETLDVKHTCIDELPGSIWRLKNLQHLNLNETCLDMQPHSSSRLLTLWGLFLDKKIAIKNGLDKLHDLRELGITFRLKSNQDDLMDWIAKLTALQSLRLRSKDNLGRASKLVFRSMSNLGQLSHLNLLGNLEKLPDQNQFPPTLKVLTLSISLLKHDPMQTLGQLSCLTVLRLLGESYVGKEMVCRKGGFSKLRLLRMWKLKELENWFVEEGSMESLKHLDIRCCDRLSNIPTTLLQQRKLEKLVLTGMPHRFTTEVERLKSDHTSITVNHWKFPPLPVSS</sequence>
<keyword evidence="2" id="KW-1185">Reference proteome</keyword>
<reference evidence="2" key="1">
    <citation type="journal article" date="2022" name="Mol. Ecol. Resour.">
        <title>The genomes of chicory, endive, great burdock and yacon provide insights into Asteraceae palaeo-polyploidization history and plant inulin production.</title>
        <authorList>
            <person name="Fan W."/>
            <person name="Wang S."/>
            <person name="Wang H."/>
            <person name="Wang A."/>
            <person name="Jiang F."/>
            <person name="Liu H."/>
            <person name="Zhao H."/>
            <person name="Xu D."/>
            <person name="Zhang Y."/>
        </authorList>
    </citation>
    <scope>NUCLEOTIDE SEQUENCE [LARGE SCALE GENOMIC DNA]</scope>
    <source>
        <strain evidence="2">cv. Niubang</strain>
    </source>
</reference>
<reference evidence="1 2" key="2">
    <citation type="journal article" date="2022" name="Mol. Ecol. Resour.">
        <title>The genomes of chicory, endive, great burdock and yacon provide insights into Asteraceae paleo-polyploidization history and plant inulin production.</title>
        <authorList>
            <person name="Fan W."/>
            <person name="Wang S."/>
            <person name="Wang H."/>
            <person name="Wang A."/>
            <person name="Jiang F."/>
            <person name="Liu H."/>
            <person name="Zhao H."/>
            <person name="Xu D."/>
            <person name="Zhang Y."/>
        </authorList>
    </citation>
    <scope>NUCLEOTIDE SEQUENCE [LARGE SCALE GENOMIC DNA]</scope>
    <source>
        <strain evidence="2">cv. Niubang</strain>
    </source>
</reference>
<accession>A0ACB9DI93</accession>
<name>A0ACB9DI93_ARCLA</name>
<evidence type="ECO:0000313" key="1">
    <source>
        <dbReference type="EMBL" id="KAI3746203.1"/>
    </source>
</evidence>
<protein>
    <submittedName>
        <fullName evidence="1">Uncharacterized protein</fullName>
    </submittedName>
</protein>
<organism evidence="1 2">
    <name type="scientific">Arctium lappa</name>
    <name type="common">Greater burdock</name>
    <name type="synonym">Lappa major</name>
    <dbReference type="NCBI Taxonomy" id="4217"/>
    <lineage>
        <taxon>Eukaryota</taxon>
        <taxon>Viridiplantae</taxon>
        <taxon>Streptophyta</taxon>
        <taxon>Embryophyta</taxon>
        <taxon>Tracheophyta</taxon>
        <taxon>Spermatophyta</taxon>
        <taxon>Magnoliopsida</taxon>
        <taxon>eudicotyledons</taxon>
        <taxon>Gunneridae</taxon>
        <taxon>Pentapetalae</taxon>
        <taxon>asterids</taxon>
        <taxon>campanulids</taxon>
        <taxon>Asterales</taxon>
        <taxon>Asteraceae</taxon>
        <taxon>Carduoideae</taxon>
        <taxon>Cardueae</taxon>
        <taxon>Arctiinae</taxon>
        <taxon>Arctium</taxon>
    </lineage>
</organism>
<gene>
    <name evidence="1" type="ORF">L6452_08627</name>
</gene>
<dbReference type="Proteomes" id="UP001055879">
    <property type="component" value="Linkage Group LG03"/>
</dbReference>
<dbReference type="EMBL" id="CM042049">
    <property type="protein sequence ID" value="KAI3746203.1"/>
    <property type="molecule type" value="Genomic_DNA"/>
</dbReference>